<proteinExistence type="predicted"/>
<comment type="caution">
    <text evidence="1">The sequence shown here is derived from an EMBL/GenBank/DDBJ whole genome shotgun (WGS) entry which is preliminary data.</text>
</comment>
<organism evidence="1 2">
    <name type="scientific">Caerostris extrusa</name>
    <name type="common">Bark spider</name>
    <name type="synonym">Caerostris bankana</name>
    <dbReference type="NCBI Taxonomy" id="172846"/>
    <lineage>
        <taxon>Eukaryota</taxon>
        <taxon>Metazoa</taxon>
        <taxon>Ecdysozoa</taxon>
        <taxon>Arthropoda</taxon>
        <taxon>Chelicerata</taxon>
        <taxon>Arachnida</taxon>
        <taxon>Araneae</taxon>
        <taxon>Araneomorphae</taxon>
        <taxon>Entelegynae</taxon>
        <taxon>Araneoidea</taxon>
        <taxon>Araneidae</taxon>
        <taxon>Caerostris</taxon>
    </lineage>
</organism>
<evidence type="ECO:0000313" key="2">
    <source>
        <dbReference type="Proteomes" id="UP001054945"/>
    </source>
</evidence>
<protein>
    <submittedName>
        <fullName evidence="1">Uncharacterized protein</fullName>
    </submittedName>
</protein>
<accession>A0AAV4XGM7</accession>
<dbReference type="AlphaFoldDB" id="A0AAV4XGM7"/>
<reference evidence="1 2" key="1">
    <citation type="submission" date="2021-06" db="EMBL/GenBank/DDBJ databases">
        <title>Caerostris extrusa draft genome.</title>
        <authorList>
            <person name="Kono N."/>
            <person name="Arakawa K."/>
        </authorList>
    </citation>
    <scope>NUCLEOTIDE SEQUENCE [LARGE SCALE GENOMIC DNA]</scope>
</reference>
<sequence>MNDFVPPQFSSITSKINSINPILQNLYFSTPEITPYDWKPKTLSWSLLSVCNSNRSRLIIVCHNLELHQWLGWTQSISIGMPKVLPFDLQMMGEGCDVSLSADDTDTYLKMLV</sequence>
<evidence type="ECO:0000313" key="1">
    <source>
        <dbReference type="EMBL" id="GIY92943.1"/>
    </source>
</evidence>
<keyword evidence="2" id="KW-1185">Reference proteome</keyword>
<dbReference type="EMBL" id="BPLR01017605">
    <property type="protein sequence ID" value="GIY92943.1"/>
    <property type="molecule type" value="Genomic_DNA"/>
</dbReference>
<dbReference type="Proteomes" id="UP001054945">
    <property type="component" value="Unassembled WGS sequence"/>
</dbReference>
<gene>
    <name evidence="1" type="ORF">CEXT_563381</name>
</gene>
<name>A0AAV4XGM7_CAEEX</name>